<proteinExistence type="inferred from homology"/>
<dbReference type="Pfam" id="PF00903">
    <property type="entry name" value="Glyoxalase"/>
    <property type="match status" value="1"/>
</dbReference>
<protein>
    <recommendedName>
        <fullName evidence="2">Bleomycin resistance protein</fullName>
    </recommendedName>
</protein>
<evidence type="ECO:0000313" key="6">
    <source>
        <dbReference type="EMBL" id="SFQ68839.1"/>
    </source>
</evidence>
<dbReference type="Proteomes" id="UP000470404">
    <property type="component" value="Unassembled WGS sequence"/>
</dbReference>
<reference evidence="6 7" key="1">
    <citation type="submission" date="2016-10" db="EMBL/GenBank/DDBJ databases">
        <authorList>
            <person name="de Groot N.N."/>
        </authorList>
    </citation>
    <scope>NUCLEOTIDE SEQUENCE [LARGE SCALE GENOMIC DNA]</scope>
    <source>
        <strain evidence="6 7">DSM 44637</strain>
    </source>
</reference>
<dbReference type="Proteomes" id="UP000199137">
    <property type="component" value="Unassembled WGS sequence"/>
</dbReference>
<dbReference type="PROSITE" id="PS51819">
    <property type="entry name" value="VOC"/>
    <property type="match status" value="1"/>
</dbReference>
<reference evidence="5 8" key="2">
    <citation type="submission" date="2020-01" db="EMBL/GenBank/DDBJ databases">
        <title>Insect and environment-associated Actinomycetes.</title>
        <authorList>
            <person name="Currrie C."/>
            <person name="Chevrette M."/>
            <person name="Carlson C."/>
            <person name="Stubbendieck R."/>
            <person name="Wendt-Pienkowski E."/>
        </authorList>
    </citation>
    <scope>NUCLEOTIDE SEQUENCE [LARGE SCALE GENOMIC DNA]</scope>
    <source>
        <strain evidence="5 8">SID8386</strain>
    </source>
</reference>
<evidence type="ECO:0000313" key="7">
    <source>
        <dbReference type="Proteomes" id="UP000199137"/>
    </source>
</evidence>
<dbReference type="InterPro" id="IPR037523">
    <property type="entry name" value="VOC_core"/>
</dbReference>
<keyword evidence="8" id="KW-1185">Reference proteome</keyword>
<evidence type="ECO:0000313" key="8">
    <source>
        <dbReference type="Proteomes" id="UP000470404"/>
    </source>
</evidence>
<evidence type="ECO:0000259" key="4">
    <source>
        <dbReference type="PROSITE" id="PS51819"/>
    </source>
</evidence>
<dbReference type="STRING" id="112413.SAMN05421854_11983"/>
<dbReference type="InterPro" id="IPR004360">
    <property type="entry name" value="Glyas_Fos-R_dOase_dom"/>
</dbReference>
<dbReference type="InterPro" id="IPR029068">
    <property type="entry name" value="Glyas_Bleomycin-R_OHBP_Dase"/>
</dbReference>
<dbReference type="GO" id="GO:0046677">
    <property type="term" value="P:response to antibiotic"/>
    <property type="evidence" value="ECO:0007669"/>
    <property type="project" value="UniProtKB-KW"/>
</dbReference>
<keyword evidence="6" id="KW-0223">Dioxygenase</keyword>
<dbReference type="GO" id="GO:0051213">
    <property type="term" value="F:dioxygenase activity"/>
    <property type="evidence" value="ECO:0007669"/>
    <property type="project" value="UniProtKB-KW"/>
</dbReference>
<keyword evidence="6" id="KW-0560">Oxidoreductase</keyword>
<dbReference type="Gene3D" id="3.10.180.10">
    <property type="entry name" value="2,3-Dihydroxybiphenyl 1,2-Dioxygenase, domain 1"/>
    <property type="match status" value="1"/>
</dbReference>
<evidence type="ECO:0000256" key="3">
    <source>
        <dbReference type="ARBA" id="ARBA00023251"/>
    </source>
</evidence>
<gene>
    <name evidence="5" type="ORF">G3I59_27760</name>
    <name evidence="6" type="ORF">SAMN05421854_11983</name>
</gene>
<dbReference type="EMBL" id="FOWC01000019">
    <property type="protein sequence ID" value="SFQ68839.1"/>
    <property type="molecule type" value="Genomic_DNA"/>
</dbReference>
<feature type="domain" description="VOC" evidence="4">
    <location>
        <begin position="3"/>
        <end position="120"/>
    </location>
</feature>
<comment type="similarity">
    <text evidence="1">Belongs to the bleomycin resistance protein family.</text>
</comment>
<evidence type="ECO:0000256" key="1">
    <source>
        <dbReference type="ARBA" id="ARBA00011051"/>
    </source>
</evidence>
<keyword evidence="3" id="KW-0046">Antibiotic resistance</keyword>
<dbReference type="AlphaFoldDB" id="A0A1I6AJG2"/>
<evidence type="ECO:0000313" key="5">
    <source>
        <dbReference type="EMBL" id="NEC59282.1"/>
    </source>
</evidence>
<dbReference type="InterPro" id="IPR000335">
    <property type="entry name" value="Bleomycin-R"/>
</dbReference>
<dbReference type="RefSeq" id="WP_093576815.1">
    <property type="nucleotide sequence ID" value="NZ_FOWC01000019.1"/>
</dbReference>
<organism evidence="6 7">
    <name type="scientific">Amycolatopsis rubida</name>
    <dbReference type="NCBI Taxonomy" id="112413"/>
    <lineage>
        <taxon>Bacteria</taxon>
        <taxon>Bacillati</taxon>
        <taxon>Actinomycetota</taxon>
        <taxon>Actinomycetes</taxon>
        <taxon>Pseudonocardiales</taxon>
        <taxon>Pseudonocardiaceae</taxon>
        <taxon>Amycolatopsis</taxon>
    </lineage>
</organism>
<dbReference type="PRINTS" id="PR00311">
    <property type="entry name" value="BLEOMYCINRST"/>
</dbReference>
<name>A0A1I6AJG2_9PSEU</name>
<accession>A0A1I6AJG2</accession>
<evidence type="ECO:0000256" key="2">
    <source>
        <dbReference type="ARBA" id="ARBA00021572"/>
    </source>
</evidence>
<dbReference type="EMBL" id="JAAGNC010000142">
    <property type="protein sequence ID" value="NEC59282.1"/>
    <property type="molecule type" value="Genomic_DNA"/>
</dbReference>
<dbReference type="SUPFAM" id="SSF54593">
    <property type="entry name" value="Glyoxalase/Bleomycin resistance protein/Dihydroxybiphenyl dioxygenase"/>
    <property type="match status" value="1"/>
</dbReference>
<sequence>MALLTAIPCLPVADIKQAADFYAEKFGFAAGYVGDDYGVVERDGVEIHFWPANQPGTAGAEPHLAGSGSCRVRVSDVKALYEELRVLDVVHPNGALDAHPWGPEFTVLDRDHNALTFYQAAGTES</sequence>